<evidence type="ECO:0000256" key="3">
    <source>
        <dbReference type="ARBA" id="ARBA00022833"/>
    </source>
</evidence>
<dbReference type="GO" id="GO:0046872">
    <property type="term" value="F:metal ion binding"/>
    <property type="evidence" value="ECO:0007669"/>
    <property type="project" value="UniProtKB-KW"/>
</dbReference>
<comment type="caution">
    <text evidence="6">The sequence shown here is derived from an EMBL/GenBank/DDBJ whole genome shotgun (WGS) entry which is preliminary data.</text>
</comment>
<dbReference type="RefSeq" id="WP_035925274.1">
    <property type="nucleotide sequence ID" value="NZ_CADFFX010000009.1"/>
</dbReference>
<organism evidence="6 7">
    <name type="scientific">Caballeronia glathei</name>
    <dbReference type="NCBI Taxonomy" id="60547"/>
    <lineage>
        <taxon>Bacteria</taxon>
        <taxon>Pseudomonadati</taxon>
        <taxon>Pseudomonadota</taxon>
        <taxon>Betaproteobacteria</taxon>
        <taxon>Burkholderiales</taxon>
        <taxon>Burkholderiaceae</taxon>
        <taxon>Caballeronia</taxon>
    </lineage>
</organism>
<accession>A0A069PRX0</accession>
<dbReference type="GO" id="GO:0016846">
    <property type="term" value="F:carbon-sulfur lyase activity"/>
    <property type="evidence" value="ECO:0007669"/>
    <property type="project" value="InterPro"/>
</dbReference>
<dbReference type="InterPro" id="IPR006913">
    <property type="entry name" value="CENP-V/GFA"/>
</dbReference>
<feature type="domain" description="CENP-V/GFA" evidence="5">
    <location>
        <begin position="4"/>
        <end position="122"/>
    </location>
</feature>
<evidence type="ECO:0000256" key="4">
    <source>
        <dbReference type="ARBA" id="ARBA00023239"/>
    </source>
</evidence>
<dbReference type="SUPFAM" id="SSF51316">
    <property type="entry name" value="Mss4-like"/>
    <property type="match status" value="1"/>
</dbReference>
<dbReference type="PANTHER" id="PTHR33337:SF40">
    <property type="entry name" value="CENP-V_GFA DOMAIN-CONTAINING PROTEIN-RELATED"/>
    <property type="match status" value="1"/>
</dbReference>
<keyword evidence="3" id="KW-0862">Zinc</keyword>
<dbReference type="PROSITE" id="PS51891">
    <property type="entry name" value="CENP_V_GFA"/>
    <property type="match status" value="1"/>
</dbReference>
<keyword evidence="4" id="KW-0456">Lyase</keyword>
<keyword evidence="7" id="KW-1185">Reference proteome</keyword>
<dbReference type="EMBL" id="JFHC01000010">
    <property type="protein sequence ID" value="KDR43152.1"/>
    <property type="molecule type" value="Genomic_DNA"/>
</dbReference>
<dbReference type="PANTHER" id="PTHR33337">
    <property type="entry name" value="GFA DOMAIN-CONTAINING PROTEIN"/>
    <property type="match status" value="1"/>
</dbReference>
<gene>
    <name evidence="6" type="ORF">BG61_02510</name>
</gene>
<dbReference type="Proteomes" id="UP000027466">
    <property type="component" value="Unassembled WGS sequence"/>
</dbReference>
<sequence>MTRITGGCLCGAVRYESGGPALMALRCHCRDCQYLSGGEPADALVVPSASLRRVKGEDRFYWTHADSGTRVFRSFCAQCGTPLFAGNTAHPEAIAIKLGSLDEPSKYPPTSHIWTASAQSWHYIDPQQPAFERNPPG</sequence>
<evidence type="ECO:0000313" key="7">
    <source>
        <dbReference type="Proteomes" id="UP000027466"/>
    </source>
</evidence>
<dbReference type="Gene3D" id="3.90.1590.10">
    <property type="entry name" value="glutathione-dependent formaldehyde- activating enzyme (gfa)"/>
    <property type="match status" value="1"/>
</dbReference>
<comment type="similarity">
    <text evidence="1">Belongs to the Gfa family.</text>
</comment>
<evidence type="ECO:0000313" key="6">
    <source>
        <dbReference type="EMBL" id="KDR43152.1"/>
    </source>
</evidence>
<reference evidence="6 7" key="1">
    <citation type="submission" date="2014-03" db="EMBL/GenBank/DDBJ databases">
        <title>Draft Genome Sequences of Four Burkholderia Strains.</title>
        <authorList>
            <person name="Liu X.Y."/>
            <person name="Li C.X."/>
            <person name="Xu J.H."/>
        </authorList>
    </citation>
    <scope>NUCLEOTIDE SEQUENCE [LARGE SCALE GENOMIC DNA]</scope>
    <source>
        <strain evidence="6 7">DSM 50014</strain>
    </source>
</reference>
<keyword evidence="2" id="KW-0479">Metal-binding</keyword>
<name>A0A069PRX0_9BURK</name>
<protein>
    <recommendedName>
        <fullName evidence="5">CENP-V/GFA domain-containing protein</fullName>
    </recommendedName>
</protein>
<proteinExistence type="inferred from homology"/>
<evidence type="ECO:0000256" key="1">
    <source>
        <dbReference type="ARBA" id="ARBA00005495"/>
    </source>
</evidence>
<dbReference type="Pfam" id="PF04828">
    <property type="entry name" value="GFA"/>
    <property type="match status" value="1"/>
</dbReference>
<evidence type="ECO:0000256" key="2">
    <source>
        <dbReference type="ARBA" id="ARBA00022723"/>
    </source>
</evidence>
<dbReference type="AlphaFoldDB" id="A0A069PRX0"/>
<evidence type="ECO:0000259" key="5">
    <source>
        <dbReference type="PROSITE" id="PS51891"/>
    </source>
</evidence>
<dbReference type="STRING" id="60547.GCA_000751215_00465"/>
<dbReference type="InterPro" id="IPR011057">
    <property type="entry name" value="Mss4-like_sf"/>
</dbReference>